<sequence>MSLTATTVLGKRKNRVTPETLLLQLSASESNHEQSDVSWQEPESEVESSKILLNSKQKSELVSVNNSLVKNVEKKYHCTSSGCEKSYSKPCRLEEHERSHTGERPFVCAACSKSYLRETHLQAHARSHLPDSDRPFECPEEGCSKRFWTVQHLRVHESTHKGEKLWKCTEVGCLESFTKHNHLRAHISAVHSPVGTKSYRCEHPNCSKSFATNQKLRTHQKIHDEKRYSCSHRSCLSLSTLPFFSTWTKLQAHMRTGHPPTCPYPECQGKHFSQQKGLKAHLKIHGGRELDGRLDGEEDAANDGEPAVKKRRGGDHGRDWVCDFEGCTKDFKSKKALTTHYNVLHLHKRDFTCPHEGCDKSYGYKHLLQRHVVHAHRSAESSDCSSDPEDDNAEGVHMNIDGITGRSYLERNAKIRRALRCPYPYLPSTFGSSRNSELSALDPVVPCEHVFGRAYDLRRHMLSEHGLAVEKGIVDAWAENREKSICGA</sequence>
<proteinExistence type="predicted"/>
<organism evidence="1 2">
    <name type="scientific">Thelephora ganbajun</name>
    <name type="common">Ganba fungus</name>
    <dbReference type="NCBI Taxonomy" id="370292"/>
    <lineage>
        <taxon>Eukaryota</taxon>
        <taxon>Fungi</taxon>
        <taxon>Dikarya</taxon>
        <taxon>Basidiomycota</taxon>
        <taxon>Agaricomycotina</taxon>
        <taxon>Agaricomycetes</taxon>
        <taxon>Thelephorales</taxon>
        <taxon>Thelephoraceae</taxon>
        <taxon>Thelephora</taxon>
    </lineage>
</organism>
<evidence type="ECO:0000313" key="1">
    <source>
        <dbReference type="EMBL" id="KAF9643120.1"/>
    </source>
</evidence>
<keyword evidence="2" id="KW-1185">Reference proteome</keyword>
<reference evidence="1" key="1">
    <citation type="submission" date="2019-10" db="EMBL/GenBank/DDBJ databases">
        <authorList>
            <consortium name="DOE Joint Genome Institute"/>
            <person name="Kuo A."/>
            <person name="Miyauchi S."/>
            <person name="Kiss E."/>
            <person name="Drula E."/>
            <person name="Kohler A."/>
            <person name="Sanchez-Garcia M."/>
            <person name="Andreopoulos B."/>
            <person name="Barry K.W."/>
            <person name="Bonito G."/>
            <person name="Buee M."/>
            <person name="Carver A."/>
            <person name="Chen C."/>
            <person name="Cichocki N."/>
            <person name="Clum A."/>
            <person name="Culley D."/>
            <person name="Crous P.W."/>
            <person name="Fauchery L."/>
            <person name="Girlanda M."/>
            <person name="Hayes R."/>
            <person name="Keri Z."/>
            <person name="Labutti K."/>
            <person name="Lipzen A."/>
            <person name="Lombard V."/>
            <person name="Magnuson J."/>
            <person name="Maillard F."/>
            <person name="Morin E."/>
            <person name="Murat C."/>
            <person name="Nolan M."/>
            <person name="Ohm R."/>
            <person name="Pangilinan J."/>
            <person name="Pereira M."/>
            <person name="Perotto S."/>
            <person name="Peter M."/>
            <person name="Riley R."/>
            <person name="Sitrit Y."/>
            <person name="Stielow B."/>
            <person name="Szollosi G."/>
            <person name="Zifcakova L."/>
            <person name="Stursova M."/>
            <person name="Spatafora J.W."/>
            <person name="Tedersoo L."/>
            <person name="Vaario L.-M."/>
            <person name="Yamada A."/>
            <person name="Yan M."/>
            <person name="Wang P."/>
            <person name="Xu J."/>
            <person name="Bruns T."/>
            <person name="Baldrian P."/>
            <person name="Vilgalys R."/>
            <person name="Henrissat B."/>
            <person name="Grigoriev I.V."/>
            <person name="Hibbett D."/>
            <person name="Nagy L.G."/>
            <person name="Martin F.M."/>
        </authorList>
    </citation>
    <scope>NUCLEOTIDE SEQUENCE</scope>
    <source>
        <strain evidence="1">P2</strain>
    </source>
</reference>
<name>A0ACB6Z094_THEGA</name>
<dbReference type="EMBL" id="MU118281">
    <property type="protein sequence ID" value="KAF9643120.1"/>
    <property type="molecule type" value="Genomic_DNA"/>
</dbReference>
<dbReference type="Proteomes" id="UP000886501">
    <property type="component" value="Unassembled WGS sequence"/>
</dbReference>
<reference evidence="1" key="2">
    <citation type="journal article" date="2020" name="Nat. Commun.">
        <title>Large-scale genome sequencing of mycorrhizal fungi provides insights into the early evolution of symbiotic traits.</title>
        <authorList>
            <person name="Miyauchi S."/>
            <person name="Kiss E."/>
            <person name="Kuo A."/>
            <person name="Drula E."/>
            <person name="Kohler A."/>
            <person name="Sanchez-Garcia M."/>
            <person name="Morin E."/>
            <person name="Andreopoulos B."/>
            <person name="Barry K.W."/>
            <person name="Bonito G."/>
            <person name="Buee M."/>
            <person name="Carver A."/>
            <person name="Chen C."/>
            <person name="Cichocki N."/>
            <person name="Clum A."/>
            <person name="Culley D."/>
            <person name="Crous P.W."/>
            <person name="Fauchery L."/>
            <person name="Girlanda M."/>
            <person name="Hayes R.D."/>
            <person name="Keri Z."/>
            <person name="LaButti K."/>
            <person name="Lipzen A."/>
            <person name="Lombard V."/>
            <person name="Magnuson J."/>
            <person name="Maillard F."/>
            <person name="Murat C."/>
            <person name="Nolan M."/>
            <person name="Ohm R.A."/>
            <person name="Pangilinan J."/>
            <person name="Pereira M.F."/>
            <person name="Perotto S."/>
            <person name="Peter M."/>
            <person name="Pfister S."/>
            <person name="Riley R."/>
            <person name="Sitrit Y."/>
            <person name="Stielow J.B."/>
            <person name="Szollosi G."/>
            <person name="Zifcakova L."/>
            <person name="Stursova M."/>
            <person name="Spatafora J.W."/>
            <person name="Tedersoo L."/>
            <person name="Vaario L.M."/>
            <person name="Yamada A."/>
            <person name="Yan M."/>
            <person name="Wang P."/>
            <person name="Xu J."/>
            <person name="Bruns T."/>
            <person name="Baldrian P."/>
            <person name="Vilgalys R."/>
            <person name="Dunand C."/>
            <person name="Henrissat B."/>
            <person name="Grigoriev I.V."/>
            <person name="Hibbett D."/>
            <person name="Nagy L.G."/>
            <person name="Martin F.M."/>
        </authorList>
    </citation>
    <scope>NUCLEOTIDE SEQUENCE</scope>
    <source>
        <strain evidence="1">P2</strain>
    </source>
</reference>
<evidence type="ECO:0000313" key="2">
    <source>
        <dbReference type="Proteomes" id="UP000886501"/>
    </source>
</evidence>
<accession>A0ACB6Z094</accession>
<protein>
    <submittedName>
        <fullName evidence="1">Uncharacterized protein</fullName>
    </submittedName>
</protein>
<gene>
    <name evidence="1" type="ORF">BDM02DRAFT_3157513</name>
</gene>
<comment type="caution">
    <text evidence="1">The sequence shown here is derived from an EMBL/GenBank/DDBJ whole genome shotgun (WGS) entry which is preliminary data.</text>
</comment>